<comment type="caution">
    <text evidence="1">The sequence shown here is derived from an EMBL/GenBank/DDBJ whole genome shotgun (WGS) entry which is preliminary data.</text>
</comment>
<evidence type="ECO:0008006" key="3">
    <source>
        <dbReference type="Google" id="ProtNLM"/>
    </source>
</evidence>
<reference evidence="2" key="1">
    <citation type="submission" date="2017-09" db="EMBL/GenBank/DDBJ databases">
        <title>Depth-based differentiation of microbial function through sediment-hosted aquifers and enrichment of novel symbionts in the deep terrestrial subsurface.</title>
        <authorList>
            <person name="Probst A.J."/>
            <person name="Ladd B."/>
            <person name="Jarett J.K."/>
            <person name="Geller-Mcgrath D.E."/>
            <person name="Sieber C.M.K."/>
            <person name="Emerson J.B."/>
            <person name="Anantharaman K."/>
            <person name="Thomas B.C."/>
            <person name="Malmstrom R."/>
            <person name="Stieglmeier M."/>
            <person name="Klingl A."/>
            <person name="Woyke T."/>
            <person name="Ryan C.M."/>
            <person name="Banfield J.F."/>
        </authorList>
    </citation>
    <scope>NUCLEOTIDE SEQUENCE [LARGE SCALE GENOMIC DNA]</scope>
</reference>
<evidence type="ECO:0000313" key="1">
    <source>
        <dbReference type="EMBL" id="PIZ64747.1"/>
    </source>
</evidence>
<dbReference type="AlphaFoldDB" id="A0A2M7U2Y0"/>
<protein>
    <recommendedName>
        <fullName evidence="3">Bacterial toxin RNase RnlA/LsoA DBD domain-containing protein</fullName>
    </recommendedName>
</protein>
<gene>
    <name evidence="1" type="ORF">COY14_04105</name>
</gene>
<dbReference type="Proteomes" id="UP000230027">
    <property type="component" value="Unassembled WGS sequence"/>
</dbReference>
<proteinExistence type="predicted"/>
<accession>A0A2M7U2Y0</accession>
<organism evidence="1 2">
    <name type="scientific">Candidatus Roizmanbacteria bacterium CG_4_10_14_0_2_um_filter_36_9</name>
    <dbReference type="NCBI Taxonomy" id="1974823"/>
    <lineage>
        <taxon>Bacteria</taxon>
        <taxon>Candidatus Roizmaniibacteriota</taxon>
    </lineage>
</organism>
<sequence length="161" mass="19006">MLNMIKKEEVWIYLSLTQQDLMSEGKFLIDFVKEQHFKDYSFLVFPYAKAYEGFLKQLFLDLEFISHHDYISDHIRIGKLMSPHLIRRLGEESVYAKIRDAAGEDLAHAIWSVWKVGRNEVFHYYPHNIKSLTHQEAIGVVEKILHTMVMAYKKLKMEIGS</sequence>
<name>A0A2M7U2Y0_9BACT</name>
<dbReference type="EMBL" id="PFOD01000071">
    <property type="protein sequence ID" value="PIZ64747.1"/>
    <property type="molecule type" value="Genomic_DNA"/>
</dbReference>
<evidence type="ECO:0000313" key="2">
    <source>
        <dbReference type="Proteomes" id="UP000230027"/>
    </source>
</evidence>